<accession>A0A9N9ENR0</accession>
<keyword evidence="6 9" id="KW-0067">ATP-binding</keyword>
<dbReference type="Pfam" id="PF00069">
    <property type="entry name" value="Pkinase"/>
    <property type="match status" value="1"/>
</dbReference>
<keyword evidence="5" id="KW-0418">Kinase</keyword>
<evidence type="ECO:0000313" key="12">
    <source>
        <dbReference type="EMBL" id="CAG8681827.1"/>
    </source>
</evidence>
<protein>
    <recommendedName>
        <fullName evidence="1">non-specific serine/threonine protein kinase</fullName>
        <ecNumber evidence="1">2.7.11.1</ecNumber>
    </recommendedName>
</protein>
<dbReference type="OrthoDB" id="6513151at2759"/>
<evidence type="ECO:0000256" key="1">
    <source>
        <dbReference type="ARBA" id="ARBA00012513"/>
    </source>
</evidence>
<evidence type="ECO:0000256" key="7">
    <source>
        <dbReference type="ARBA" id="ARBA00047899"/>
    </source>
</evidence>
<reference evidence="12" key="1">
    <citation type="submission" date="2021-06" db="EMBL/GenBank/DDBJ databases">
        <authorList>
            <person name="Kallberg Y."/>
            <person name="Tangrot J."/>
            <person name="Rosling A."/>
        </authorList>
    </citation>
    <scope>NUCLEOTIDE SEQUENCE</scope>
    <source>
        <strain evidence="12">MT106</strain>
    </source>
</reference>
<name>A0A9N9ENR0_9GLOM</name>
<comment type="caution">
    <text evidence="12">The sequence shown here is derived from an EMBL/GenBank/DDBJ whole genome shotgun (WGS) entry which is preliminary data.</text>
</comment>
<feature type="region of interest" description="Disordered" evidence="10">
    <location>
        <begin position="86"/>
        <end position="131"/>
    </location>
</feature>
<proteinExistence type="predicted"/>
<keyword evidence="4 9" id="KW-0547">Nucleotide-binding</keyword>
<dbReference type="GO" id="GO:0005524">
    <property type="term" value="F:ATP binding"/>
    <property type="evidence" value="ECO:0007669"/>
    <property type="project" value="UniProtKB-UniRule"/>
</dbReference>
<dbReference type="InterPro" id="IPR000719">
    <property type="entry name" value="Prot_kinase_dom"/>
</dbReference>
<dbReference type="PROSITE" id="PS00107">
    <property type="entry name" value="PROTEIN_KINASE_ATP"/>
    <property type="match status" value="1"/>
</dbReference>
<evidence type="ECO:0000256" key="10">
    <source>
        <dbReference type="SAM" id="MobiDB-lite"/>
    </source>
</evidence>
<comment type="catalytic activity">
    <reaction evidence="8">
        <text>L-seryl-[protein] + ATP = O-phospho-L-seryl-[protein] + ADP + H(+)</text>
        <dbReference type="Rhea" id="RHEA:17989"/>
        <dbReference type="Rhea" id="RHEA-COMP:9863"/>
        <dbReference type="Rhea" id="RHEA-COMP:11604"/>
        <dbReference type="ChEBI" id="CHEBI:15378"/>
        <dbReference type="ChEBI" id="CHEBI:29999"/>
        <dbReference type="ChEBI" id="CHEBI:30616"/>
        <dbReference type="ChEBI" id="CHEBI:83421"/>
        <dbReference type="ChEBI" id="CHEBI:456216"/>
        <dbReference type="EC" id="2.7.11.1"/>
    </reaction>
</comment>
<evidence type="ECO:0000259" key="11">
    <source>
        <dbReference type="PROSITE" id="PS50011"/>
    </source>
</evidence>
<feature type="binding site" evidence="9">
    <location>
        <position position="216"/>
    </location>
    <ligand>
        <name>ATP</name>
        <dbReference type="ChEBI" id="CHEBI:30616"/>
    </ligand>
</feature>
<evidence type="ECO:0000256" key="8">
    <source>
        <dbReference type="ARBA" id="ARBA00048679"/>
    </source>
</evidence>
<organism evidence="12 13">
    <name type="scientific">Ambispora gerdemannii</name>
    <dbReference type="NCBI Taxonomy" id="144530"/>
    <lineage>
        <taxon>Eukaryota</taxon>
        <taxon>Fungi</taxon>
        <taxon>Fungi incertae sedis</taxon>
        <taxon>Mucoromycota</taxon>
        <taxon>Glomeromycotina</taxon>
        <taxon>Glomeromycetes</taxon>
        <taxon>Archaeosporales</taxon>
        <taxon>Ambisporaceae</taxon>
        <taxon>Ambispora</taxon>
    </lineage>
</organism>
<dbReference type="SMART" id="SM00220">
    <property type="entry name" value="S_TKc"/>
    <property type="match status" value="1"/>
</dbReference>
<feature type="non-terminal residue" evidence="12">
    <location>
        <position position="509"/>
    </location>
</feature>
<evidence type="ECO:0000256" key="5">
    <source>
        <dbReference type="ARBA" id="ARBA00022777"/>
    </source>
</evidence>
<dbReference type="PROSITE" id="PS00108">
    <property type="entry name" value="PROTEIN_KINASE_ST"/>
    <property type="match status" value="1"/>
</dbReference>
<dbReference type="PROSITE" id="PS50011">
    <property type="entry name" value="PROTEIN_KINASE_DOM"/>
    <property type="match status" value="1"/>
</dbReference>
<dbReference type="EMBL" id="CAJVPL010010715">
    <property type="protein sequence ID" value="CAG8681827.1"/>
    <property type="molecule type" value="Genomic_DNA"/>
</dbReference>
<dbReference type="GO" id="GO:0004674">
    <property type="term" value="F:protein serine/threonine kinase activity"/>
    <property type="evidence" value="ECO:0007669"/>
    <property type="project" value="UniProtKB-KW"/>
</dbReference>
<dbReference type="InterPro" id="IPR011009">
    <property type="entry name" value="Kinase-like_dom_sf"/>
</dbReference>
<dbReference type="Gene3D" id="1.10.510.10">
    <property type="entry name" value="Transferase(Phosphotransferase) domain 1"/>
    <property type="match status" value="1"/>
</dbReference>
<dbReference type="GO" id="GO:0005829">
    <property type="term" value="C:cytosol"/>
    <property type="evidence" value="ECO:0007669"/>
    <property type="project" value="TreeGrafter"/>
</dbReference>
<evidence type="ECO:0000256" key="9">
    <source>
        <dbReference type="PROSITE-ProRule" id="PRU10141"/>
    </source>
</evidence>
<evidence type="ECO:0000313" key="13">
    <source>
        <dbReference type="Proteomes" id="UP000789831"/>
    </source>
</evidence>
<dbReference type="PANTHER" id="PTHR24343">
    <property type="entry name" value="SERINE/THREONINE KINASE"/>
    <property type="match status" value="1"/>
</dbReference>
<dbReference type="AlphaFoldDB" id="A0A9N9ENR0"/>
<sequence>PEDDSSSTRIIQTQFEFFSPSDSLINENKQAPTILLETMSDNPREQQPQRSLQKAISDNGINELFSKDATIETKVTTVSDELKVNDNDSTLLAPPLSTPQLSSGEISKVTTSNSSDISLPSQTNNNNHGSKPLPQFIFKAHPSKSKRVSWIHDLKRIFQRPSVIQRRRPMRTDPFSQDIQAFNFKFGGLSKELGSGAGGSVHLVRRPGDSKYFAAKQFRQRGTHESERGYVKRITTEFCIGSSLHHENIIETLNIVRENGHYYEIMEFAPYDLFDLVMSGNQTEAEISCLFKQLINGVAYLHGMGIAHRDLKLDNCVVNEHGILKIIDFGCSSVFRYPFSDKIIMSSGAYGSDPYIAPECHLEGKYDSRFADIWALGIIFVCMSIGRFPWMLADPETETPYRIYLKNPDKLLKRLPEESRQLIRWILDPDVTRRAKITDILSHEWITSIEICHECESAKGHEHVLPLNMNKMNGIDDEHIIPNNSSNISSSTAVSSSSGVAYVTEKVQK</sequence>
<comment type="catalytic activity">
    <reaction evidence="7">
        <text>L-threonyl-[protein] + ATP = O-phospho-L-threonyl-[protein] + ADP + H(+)</text>
        <dbReference type="Rhea" id="RHEA:46608"/>
        <dbReference type="Rhea" id="RHEA-COMP:11060"/>
        <dbReference type="Rhea" id="RHEA-COMP:11605"/>
        <dbReference type="ChEBI" id="CHEBI:15378"/>
        <dbReference type="ChEBI" id="CHEBI:30013"/>
        <dbReference type="ChEBI" id="CHEBI:30616"/>
        <dbReference type="ChEBI" id="CHEBI:61977"/>
        <dbReference type="ChEBI" id="CHEBI:456216"/>
        <dbReference type="EC" id="2.7.11.1"/>
    </reaction>
</comment>
<dbReference type="InterPro" id="IPR017441">
    <property type="entry name" value="Protein_kinase_ATP_BS"/>
</dbReference>
<feature type="compositionally biased region" description="Polar residues" evidence="10">
    <location>
        <begin position="98"/>
        <end position="129"/>
    </location>
</feature>
<evidence type="ECO:0000256" key="2">
    <source>
        <dbReference type="ARBA" id="ARBA00022527"/>
    </source>
</evidence>
<keyword evidence="3" id="KW-0808">Transferase</keyword>
<feature type="domain" description="Protein kinase" evidence="11">
    <location>
        <begin position="187"/>
        <end position="446"/>
    </location>
</feature>
<dbReference type="SUPFAM" id="SSF56112">
    <property type="entry name" value="Protein kinase-like (PK-like)"/>
    <property type="match status" value="1"/>
</dbReference>
<gene>
    <name evidence="12" type="ORF">AGERDE_LOCUS12705</name>
</gene>
<evidence type="ECO:0000256" key="6">
    <source>
        <dbReference type="ARBA" id="ARBA00022840"/>
    </source>
</evidence>
<keyword evidence="13" id="KW-1185">Reference proteome</keyword>
<dbReference type="InterPro" id="IPR008271">
    <property type="entry name" value="Ser/Thr_kinase_AS"/>
</dbReference>
<dbReference type="EC" id="2.7.11.1" evidence="1"/>
<evidence type="ECO:0000256" key="3">
    <source>
        <dbReference type="ARBA" id="ARBA00022679"/>
    </source>
</evidence>
<dbReference type="Proteomes" id="UP000789831">
    <property type="component" value="Unassembled WGS sequence"/>
</dbReference>
<dbReference type="PANTHER" id="PTHR24343:SF137">
    <property type="entry name" value="SERINE_THREONINE-PROTEIN KINASE HRK1"/>
    <property type="match status" value="1"/>
</dbReference>
<keyword evidence="2" id="KW-0723">Serine/threonine-protein kinase</keyword>
<evidence type="ECO:0000256" key="4">
    <source>
        <dbReference type="ARBA" id="ARBA00022741"/>
    </source>
</evidence>
<feature type="non-terminal residue" evidence="12">
    <location>
        <position position="1"/>
    </location>
</feature>